<evidence type="ECO:0000313" key="1">
    <source>
        <dbReference type="EMBL" id="HIX05773.1"/>
    </source>
</evidence>
<gene>
    <name evidence="1" type="ORF">H9865_06695</name>
</gene>
<dbReference type="AlphaFoldDB" id="A0A9D1V474"/>
<sequence length="413" mass="47419">MECINEQDQQILRQLAQRQLEFANSPRNDEILKQWDALANGRRENPTVRLLFSNFPNEVVYPRMRCEGARARELEEMLLSTMVGRELFDDDTPISPTFDIRWKTWVHPFGTQPHITKAEGEGAMGFHIDPIIDDLAEGMDLLRGGSFGVDRQATAELEEAANEAFGDILPVRKVMPSLTGMMTNPLVHLMGMENYYLSMYDYPDELHEVMDMATTVYEQYYDFLENEGLLLPTNGISPINQESFAFTSELPTENVTKTTQCWGFLESQETTAVSPDVFGEFVFPYQDRLAKRFGLLSYGCCERVDATWPDYLSKWKNLRKLSVSPFNNEKQVGEYLRGTNVVYYSKPRAEYVTNHGPLDEEALRAYFKGVCEAASGCLFEMAQREVGTIFGDFERGRRYVQIARECIAEYWKP</sequence>
<dbReference type="InterPro" id="IPR038071">
    <property type="entry name" value="UROD/MetE-like_sf"/>
</dbReference>
<comment type="caution">
    <text evidence="1">The sequence shown here is derived from an EMBL/GenBank/DDBJ whole genome shotgun (WGS) entry which is preliminary data.</text>
</comment>
<protein>
    <submittedName>
        <fullName evidence="1">Uncharacterized protein</fullName>
    </submittedName>
</protein>
<reference evidence="1" key="1">
    <citation type="journal article" date="2021" name="PeerJ">
        <title>Extensive microbial diversity within the chicken gut microbiome revealed by metagenomics and culture.</title>
        <authorList>
            <person name="Gilroy R."/>
            <person name="Ravi A."/>
            <person name="Getino M."/>
            <person name="Pursley I."/>
            <person name="Horton D.L."/>
            <person name="Alikhan N.F."/>
            <person name="Baker D."/>
            <person name="Gharbi K."/>
            <person name="Hall N."/>
            <person name="Watson M."/>
            <person name="Adriaenssens E.M."/>
            <person name="Foster-Nyarko E."/>
            <person name="Jarju S."/>
            <person name="Secka A."/>
            <person name="Antonio M."/>
            <person name="Oren A."/>
            <person name="Chaudhuri R.R."/>
            <person name="La Ragione R."/>
            <person name="Hildebrand F."/>
            <person name="Pallen M.J."/>
        </authorList>
    </citation>
    <scope>NUCLEOTIDE SEQUENCE</scope>
    <source>
        <strain evidence="1">2239</strain>
    </source>
</reference>
<dbReference type="EMBL" id="DXFW01000020">
    <property type="protein sequence ID" value="HIX05773.1"/>
    <property type="molecule type" value="Genomic_DNA"/>
</dbReference>
<proteinExistence type="predicted"/>
<evidence type="ECO:0000313" key="2">
    <source>
        <dbReference type="Proteomes" id="UP000824193"/>
    </source>
</evidence>
<dbReference type="Gene3D" id="3.20.20.210">
    <property type="match status" value="1"/>
</dbReference>
<accession>A0A9D1V474</accession>
<name>A0A9D1V474_9FIRM</name>
<dbReference type="Proteomes" id="UP000824193">
    <property type="component" value="Unassembled WGS sequence"/>
</dbReference>
<reference evidence="1" key="2">
    <citation type="submission" date="2021-04" db="EMBL/GenBank/DDBJ databases">
        <authorList>
            <person name="Gilroy R."/>
        </authorList>
    </citation>
    <scope>NUCLEOTIDE SEQUENCE</scope>
    <source>
        <strain evidence="1">2239</strain>
    </source>
</reference>
<organism evidence="1 2">
    <name type="scientific">Candidatus Allofournierella pullicola</name>
    <dbReference type="NCBI Taxonomy" id="2838596"/>
    <lineage>
        <taxon>Bacteria</taxon>
        <taxon>Bacillati</taxon>
        <taxon>Bacillota</taxon>
        <taxon>Clostridia</taxon>
        <taxon>Eubacteriales</taxon>
        <taxon>Oscillospiraceae</taxon>
        <taxon>Allofournierella</taxon>
    </lineage>
</organism>